<dbReference type="Proteomes" id="UP000252706">
    <property type="component" value="Unassembled WGS sequence"/>
</dbReference>
<name>A0A366WS79_9RHOB</name>
<organism evidence="5 6">
    <name type="scientific">Phaeobacter gallaeciensis</name>
    <dbReference type="NCBI Taxonomy" id="60890"/>
    <lineage>
        <taxon>Bacteria</taxon>
        <taxon>Pseudomonadati</taxon>
        <taxon>Pseudomonadota</taxon>
        <taxon>Alphaproteobacteria</taxon>
        <taxon>Rhodobacterales</taxon>
        <taxon>Roseobacteraceae</taxon>
        <taxon>Phaeobacter</taxon>
    </lineage>
</organism>
<evidence type="ECO:0000256" key="3">
    <source>
        <dbReference type="ARBA" id="ARBA00023163"/>
    </source>
</evidence>
<comment type="caution">
    <text evidence="5">The sequence shown here is derived from an EMBL/GenBank/DDBJ whole genome shotgun (WGS) entry which is preliminary data.</text>
</comment>
<proteinExistence type="predicted"/>
<keyword evidence="3" id="KW-0804">Transcription</keyword>
<dbReference type="SUPFAM" id="SSF46785">
    <property type="entry name" value="Winged helix' DNA-binding domain"/>
    <property type="match status" value="1"/>
</dbReference>
<dbReference type="OrthoDB" id="8638122at2"/>
<dbReference type="Pfam" id="PF07729">
    <property type="entry name" value="FCD"/>
    <property type="match status" value="1"/>
</dbReference>
<dbReference type="GO" id="GO:0003700">
    <property type="term" value="F:DNA-binding transcription factor activity"/>
    <property type="evidence" value="ECO:0007669"/>
    <property type="project" value="InterPro"/>
</dbReference>
<dbReference type="CDD" id="cd07377">
    <property type="entry name" value="WHTH_GntR"/>
    <property type="match status" value="1"/>
</dbReference>
<dbReference type="EMBL" id="QOCE01000045">
    <property type="protein sequence ID" value="RBW51651.1"/>
    <property type="molecule type" value="Genomic_DNA"/>
</dbReference>
<dbReference type="SMART" id="SM00895">
    <property type="entry name" value="FCD"/>
    <property type="match status" value="1"/>
</dbReference>
<dbReference type="Gene3D" id="1.10.10.10">
    <property type="entry name" value="Winged helix-like DNA-binding domain superfamily/Winged helix DNA-binding domain"/>
    <property type="match status" value="1"/>
</dbReference>
<sequence>MEDIVRRTTTDAVYEALHDEIVSLEILPGTKLSETEVAGRFGVSRQPVRNAFTRLGNEDLLVIRPQKATVVRGFSMERVALARLVRMAVELEIIHRAMEVWDATRAAKLAENLALQEQAISDGDLSAFHALDYDFHKLIYVLSGNPMAFEVMLESKQKVDRLCMLSLEKGSAAESILADHREIAEAMAAGDNEQAQVSVRKHLSRLDETIDFIHKTHPGYFE</sequence>
<dbReference type="PANTHER" id="PTHR43537:SF45">
    <property type="entry name" value="GNTR FAMILY REGULATORY PROTEIN"/>
    <property type="match status" value="1"/>
</dbReference>
<dbReference type="SMART" id="SM00345">
    <property type="entry name" value="HTH_GNTR"/>
    <property type="match status" value="1"/>
</dbReference>
<dbReference type="PROSITE" id="PS50949">
    <property type="entry name" value="HTH_GNTR"/>
    <property type="match status" value="1"/>
</dbReference>
<keyword evidence="2" id="KW-0238">DNA-binding</keyword>
<dbReference type="SUPFAM" id="SSF48008">
    <property type="entry name" value="GntR ligand-binding domain-like"/>
    <property type="match status" value="1"/>
</dbReference>
<evidence type="ECO:0000256" key="1">
    <source>
        <dbReference type="ARBA" id="ARBA00023015"/>
    </source>
</evidence>
<evidence type="ECO:0000259" key="4">
    <source>
        <dbReference type="PROSITE" id="PS50949"/>
    </source>
</evidence>
<dbReference type="InterPro" id="IPR036388">
    <property type="entry name" value="WH-like_DNA-bd_sf"/>
</dbReference>
<evidence type="ECO:0000313" key="6">
    <source>
        <dbReference type="Proteomes" id="UP000252706"/>
    </source>
</evidence>
<dbReference type="PANTHER" id="PTHR43537">
    <property type="entry name" value="TRANSCRIPTIONAL REGULATOR, GNTR FAMILY"/>
    <property type="match status" value="1"/>
</dbReference>
<dbReference type="Gene3D" id="1.20.120.530">
    <property type="entry name" value="GntR ligand-binding domain-like"/>
    <property type="match status" value="1"/>
</dbReference>
<dbReference type="InterPro" id="IPR036390">
    <property type="entry name" value="WH_DNA-bd_sf"/>
</dbReference>
<reference evidence="5 6" key="1">
    <citation type="submission" date="2018-07" db="EMBL/GenBank/DDBJ databases">
        <title>Modular assembly of carbohydrate-degrading microbial communities in the ocean.</title>
        <authorList>
            <person name="Enke T.N."/>
            <person name="Datta M.S."/>
            <person name="Schwartzman J.A."/>
            <person name="Cermak N."/>
            <person name="Schmitz D.A."/>
            <person name="Barrere J."/>
            <person name="Cordero O.X."/>
        </authorList>
    </citation>
    <scope>NUCLEOTIDE SEQUENCE [LARGE SCALE GENOMIC DNA]</scope>
    <source>
        <strain evidence="5 6">C3M10</strain>
    </source>
</reference>
<protein>
    <submittedName>
        <fullName evidence="5">GntR family transcriptional regulator</fullName>
    </submittedName>
</protein>
<accession>A0A366WS79</accession>
<gene>
    <name evidence="5" type="ORF">DS909_18900</name>
</gene>
<dbReference type="AlphaFoldDB" id="A0A366WS79"/>
<dbReference type="RefSeq" id="WP_113825004.1">
    <property type="nucleotide sequence ID" value="NZ_QOCE01000045.1"/>
</dbReference>
<dbReference type="InterPro" id="IPR008920">
    <property type="entry name" value="TF_FadR/GntR_C"/>
</dbReference>
<dbReference type="GO" id="GO:0003677">
    <property type="term" value="F:DNA binding"/>
    <property type="evidence" value="ECO:0007669"/>
    <property type="project" value="UniProtKB-KW"/>
</dbReference>
<evidence type="ECO:0000256" key="2">
    <source>
        <dbReference type="ARBA" id="ARBA00023125"/>
    </source>
</evidence>
<evidence type="ECO:0000313" key="5">
    <source>
        <dbReference type="EMBL" id="RBW51651.1"/>
    </source>
</evidence>
<keyword evidence="1" id="KW-0805">Transcription regulation</keyword>
<dbReference type="InterPro" id="IPR011711">
    <property type="entry name" value="GntR_C"/>
</dbReference>
<feature type="domain" description="HTH gntR-type" evidence="4">
    <location>
        <begin position="7"/>
        <end position="74"/>
    </location>
</feature>
<dbReference type="Pfam" id="PF00392">
    <property type="entry name" value="GntR"/>
    <property type="match status" value="1"/>
</dbReference>
<dbReference type="InterPro" id="IPR000524">
    <property type="entry name" value="Tscrpt_reg_HTH_GntR"/>
</dbReference>